<name>A0A9N9D7B1_9GLOM</name>
<dbReference type="AlphaFoldDB" id="A0A9N9D7B1"/>
<feature type="non-terminal residue" evidence="1">
    <location>
        <position position="44"/>
    </location>
</feature>
<accession>A0A9N9D7B1</accession>
<proteinExistence type="predicted"/>
<evidence type="ECO:0000313" key="1">
    <source>
        <dbReference type="EMBL" id="CAG8630585.1"/>
    </source>
</evidence>
<reference evidence="1" key="1">
    <citation type="submission" date="2021-06" db="EMBL/GenBank/DDBJ databases">
        <authorList>
            <person name="Kallberg Y."/>
            <person name="Tangrot J."/>
            <person name="Rosling A."/>
        </authorList>
    </citation>
    <scope>NUCLEOTIDE SEQUENCE</scope>
    <source>
        <strain evidence="1">AZ414A</strain>
    </source>
</reference>
<dbReference type="EMBL" id="CAJVPK010003740">
    <property type="protein sequence ID" value="CAG8630585.1"/>
    <property type="molecule type" value="Genomic_DNA"/>
</dbReference>
<dbReference type="Proteomes" id="UP000789706">
    <property type="component" value="Unassembled WGS sequence"/>
</dbReference>
<evidence type="ECO:0000313" key="2">
    <source>
        <dbReference type="Proteomes" id="UP000789706"/>
    </source>
</evidence>
<keyword evidence="2" id="KW-1185">Reference proteome</keyword>
<sequence length="44" mass="5040">YGYNKDRHSNDLASRNLGIQLTAKCHIKYLGMLHPASWYLGGYI</sequence>
<protein>
    <submittedName>
        <fullName evidence="1">1093_t:CDS:1</fullName>
    </submittedName>
</protein>
<gene>
    <name evidence="1" type="ORF">DEBURN_LOCUS10759</name>
</gene>
<feature type="non-terminal residue" evidence="1">
    <location>
        <position position="1"/>
    </location>
</feature>
<organism evidence="1 2">
    <name type="scientific">Diversispora eburnea</name>
    <dbReference type="NCBI Taxonomy" id="1213867"/>
    <lineage>
        <taxon>Eukaryota</taxon>
        <taxon>Fungi</taxon>
        <taxon>Fungi incertae sedis</taxon>
        <taxon>Mucoromycota</taxon>
        <taxon>Glomeromycotina</taxon>
        <taxon>Glomeromycetes</taxon>
        <taxon>Diversisporales</taxon>
        <taxon>Diversisporaceae</taxon>
        <taxon>Diversispora</taxon>
    </lineage>
</organism>
<comment type="caution">
    <text evidence="1">The sequence shown here is derived from an EMBL/GenBank/DDBJ whole genome shotgun (WGS) entry which is preliminary data.</text>
</comment>